<gene>
    <name evidence="1" type="ORF">Hyperionvirus38_1</name>
</gene>
<proteinExistence type="predicted"/>
<protein>
    <submittedName>
        <fullName evidence="1">Uncharacterized protein</fullName>
    </submittedName>
</protein>
<evidence type="ECO:0000313" key="1">
    <source>
        <dbReference type="EMBL" id="AYV84763.1"/>
    </source>
</evidence>
<organism evidence="1">
    <name type="scientific">Hyperionvirus sp</name>
    <dbReference type="NCBI Taxonomy" id="2487770"/>
    <lineage>
        <taxon>Viruses</taxon>
        <taxon>Varidnaviria</taxon>
        <taxon>Bamfordvirae</taxon>
        <taxon>Nucleocytoviricota</taxon>
        <taxon>Megaviricetes</taxon>
        <taxon>Imitervirales</taxon>
        <taxon>Mimiviridae</taxon>
        <taxon>Klosneuvirinae</taxon>
    </lineage>
</organism>
<dbReference type="EMBL" id="MK072420">
    <property type="protein sequence ID" value="AYV84763.1"/>
    <property type="molecule type" value="Genomic_DNA"/>
</dbReference>
<sequence>MQNGAPPVWLETNDMRRFYVYDLKSCLATNPRGSMNCVDANGVPTIVAGRTKACLRMMFPEIYDQIMSRPKQGLLTRNDVVEPGKPYLYNTFSVVIR</sequence>
<reference evidence="1" key="1">
    <citation type="submission" date="2018-10" db="EMBL/GenBank/DDBJ databases">
        <title>Hidden diversity of soil giant viruses.</title>
        <authorList>
            <person name="Schulz F."/>
            <person name="Alteio L."/>
            <person name="Goudeau D."/>
            <person name="Ryan E.M."/>
            <person name="Malmstrom R.R."/>
            <person name="Blanchard J."/>
            <person name="Woyke T."/>
        </authorList>
    </citation>
    <scope>NUCLEOTIDE SEQUENCE</scope>
    <source>
        <strain evidence="1">HYV1</strain>
    </source>
</reference>
<name>A0A3G5AFU4_9VIRU</name>
<accession>A0A3G5AFU4</accession>